<reference evidence="1 2" key="1">
    <citation type="submission" date="2014-02" db="EMBL/GenBank/DDBJ databases">
        <title>The genome sequence of Colletotrichum salicis CBS 607.94.</title>
        <authorList>
            <person name="Baroncelli R."/>
            <person name="Thon M.R."/>
        </authorList>
    </citation>
    <scope>NUCLEOTIDE SEQUENCE [LARGE SCALE GENOMIC DNA]</scope>
    <source>
        <strain evidence="1 2">CBS 607.94</strain>
    </source>
</reference>
<sequence length="315" mass="34801">MAGFLPVSPAAFRYSGVVVSSWSAREPTVEGSGVLHGNLTIRVPLMTTSSGDTYGLLNCSISNRPETFIGIPLCRIPPGLSNAEFVRPAGSEAVAIPAPRRTLDHQSIRVFESQNLDDCRRMDRQYGFFIEMAPGLGMLEVYPSDRWERERSCILSGNIGFRHRNLQRTWARFRGTERRTKDFIIALDIENKETKPEARCHVLVASRDTTLRAIALESPGLTFNIFGKTMVSNGFYRLTANVTEKQLAGKRRQASHPAGLGSLVESAPEHRVLLARRANVNAEMSDDFTSLDLANYYGHSDAARVLIENGGSSGK</sequence>
<dbReference type="Gene3D" id="1.25.40.20">
    <property type="entry name" value="Ankyrin repeat-containing domain"/>
    <property type="match status" value="1"/>
</dbReference>
<dbReference type="EMBL" id="JFFI01001233">
    <property type="protein sequence ID" value="KXH61868.1"/>
    <property type="molecule type" value="Genomic_DNA"/>
</dbReference>
<evidence type="ECO:0000313" key="2">
    <source>
        <dbReference type="Proteomes" id="UP000070121"/>
    </source>
</evidence>
<protein>
    <submittedName>
        <fullName evidence="1">Uncharacterized protein</fullName>
    </submittedName>
</protein>
<organism evidence="1 2">
    <name type="scientific">Colletotrichum salicis</name>
    <dbReference type="NCBI Taxonomy" id="1209931"/>
    <lineage>
        <taxon>Eukaryota</taxon>
        <taxon>Fungi</taxon>
        <taxon>Dikarya</taxon>
        <taxon>Ascomycota</taxon>
        <taxon>Pezizomycotina</taxon>
        <taxon>Sordariomycetes</taxon>
        <taxon>Hypocreomycetidae</taxon>
        <taxon>Glomerellales</taxon>
        <taxon>Glomerellaceae</taxon>
        <taxon>Colletotrichum</taxon>
        <taxon>Colletotrichum acutatum species complex</taxon>
    </lineage>
</organism>
<name>A0A135UNA0_9PEZI</name>
<dbReference type="Proteomes" id="UP000070121">
    <property type="component" value="Unassembled WGS sequence"/>
</dbReference>
<accession>A0A135UNA0</accession>
<comment type="caution">
    <text evidence="1">The sequence shown here is derived from an EMBL/GenBank/DDBJ whole genome shotgun (WGS) entry which is preliminary data.</text>
</comment>
<dbReference type="InterPro" id="IPR036770">
    <property type="entry name" value="Ankyrin_rpt-contain_sf"/>
</dbReference>
<dbReference type="AlphaFoldDB" id="A0A135UNA0"/>
<keyword evidence="2" id="KW-1185">Reference proteome</keyword>
<proteinExistence type="predicted"/>
<gene>
    <name evidence="1" type="ORF">CSAL01_10350</name>
</gene>
<evidence type="ECO:0000313" key="1">
    <source>
        <dbReference type="EMBL" id="KXH61868.1"/>
    </source>
</evidence>
<dbReference type="SUPFAM" id="SSF48403">
    <property type="entry name" value="Ankyrin repeat"/>
    <property type="match status" value="1"/>
</dbReference>